<accession>A0A6J6B8X0</accession>
<evidence type="ECO:0000313" key="1">
    <source>
        <dbReference type="EMBL" id="CAB4535512.1"/>
    </source>
</evidence>
<dbReference type="Gene3D" id="3.90.226.10">
    <property type="entry name" value="2-enoyl-CoA Hydratase, Chain A, domain 1"/>
    <property type="match status" value="1"/>
</dbReference>
<dbReference type="InterPro" id="IPR001753">
    <property type="entry name" value="Enoyl-CoA_hydra/iso"/>
</dbReference>
<dbReference type="InterPro" id="IPR029045">
    <property type="entry name" value="ClpP/crotonase-like_dom_sf"/>
</dbReference>
<name>A0A6J6B8X0_9ZZZZ</name>
<proteinExistence type="predicted"/>
<dbReference type="Pfam" id="PF00378">
    <property type="entry name" value="ECH_1"/>
    <property type="match status" value="1"/>
</dbReference>
<reference evidence="1" key="1">
    <citation type="submission" date="2020-05" db="EMBL/GenBank/DDBJ databases">
        <authorList>
            <person name="Chiriac C."/>
            <person name="Salcher M."/>
            <person name="Ghai R."/>
            <person name="Kavagutti S V."/>
        </authorList>
    </citation>
    <scope>NUCLEOTIDE SEQUENCE</scope>
</reference>
<dbReference type="PANTHER" id="PTHR11941">
    <property type="entry name" value="ENOYL-COA HYDRATASE-RELATED"/>
    <property type="match status" value="1"/>
</dbReference>
<protein>
    <submittedName>
        <fullName evidence="1">Unannotated protein</fullName>
    </submittedName>
</protein>
<dbReference type="EMBL" id="CAEZSL010000021">
    <property type="protein sequence ID" value="CAB4535512.1"/>
    <property type="molecule type" value="Genomic_DNA"/>
</dbReference>
<gene>
    <name evidence="1" type="ORF">UFOPK1421_00320</name>
</gene>
<dbReference type="SUPFAM" id="SSF52096">
    <property type="entry name" value="ClpP/crotonase"/>
    <property type="match status" value="1"/>
</dbReference>
<dbReference type="PANTHER" id="PTHR11941:SF133">
    <property type="entry name" value="1,2-EPOXYPHENYLACETYL-COA ISOMERASE"/>
    <property type="match status" value="1"/>
</dbReference>
<sequence length="266" mass="28293">MSEVLYEVSEKVATITLNAPERLNTISGAMLTELSEQLLRADRSREVRCIVLTGAGKAFCAGLDLASQMGSKESLGVLDSAAGSGGGEFDLRTAPPVVLHNLDTPTICSLNGSAAGYGLDLAFGCDMRLASSSAKLAPGFAKRGILPESGGTWLLPRLVGYAKAAEICFTGRTLSAAEGLELGLVNHVVAPEDLLSRTTELAQEIASNAPLAVRAIKRMMRAAETETFEQNIHHVFLQLLPLIQTQDFKEGVASFMEKRPANFTGR</sequence>
<dbReference type="AlphaFoldDB" id="A0A6J6B8X0"/>
<dbReference type="GO" id="GO:0006635">
    <property type="term" value="P:fatty acid beta-oxidation"/>
    <property type="evidence" value="ECO:0007669"/>
    <property type="project" value="TreeGrafter"/>
</dbReference>
<dbReference type="CDD" id="cd06558">
    <property type="entry name" value="crotonase-like"/>
    <property type="match status" value="1"/>
</dbReference>
<organism evidence="1">
    <name type="scientific">freshwater metagenome</name>
    <dbReference type="NCBI Taxonomy" id="449393"/>
    <lineage>
        <taxon>unclassified sequences</taxon>
        <taxon>metagenomes</taxon>
        <taxon>ecological metagenomes</taxon>
    </lineage>
</organism>